<evidence type="ECO:0000313" key="2">
    <source>
        <dbReference type="EMBL" id="KAK0168178.1"/>
    </source>
</evidence>
<dbReference type="Proteomes" id="UP001168972">
    <property type="component" value="Unassembled WGS sequence"/>
</dbReference>
<organism evidence="2 3">
    <name type="scientific">Microctonus hyperodae</name>
    <name type="common">Parasitoid wasp</name>
    <dbReference type="NCBI Taxonomy" id="165561"/>
    <lineage>
        <taxon>Eukaryota</taxon>
        <taxon>Metazoa</taxon>
        <taxon>Ecdysozoa</taxon>
        <taxon>Arthropoda</taxon>
        <taxon>Hexapoda</taxon>
        <taxon>Insecta</taxon>
        <taxon>Pterygota</taxon>
        <taxon>Neoptera</taxon>
        <taxon>Endopterygota</taxon>
        <taxon>Hymenoptera</taxon>
        <taxon>Apocrita</taxon>
        <taxon>Ichneumonoidea</taxon>
        <taxon>Braconidae</taxon>
        <taxon>Euphorinae</taxon>
        <taxon>Microctonus</taxon>
    </lineage>
</organism>
<feature type="coiled-coil region" evidence="1">
    <location>
        <begin position="53"/>
        <end position="146"/>
    </location>
</feature>
<evidence type="ECO:0000256" key="1">
    <source>
        <dbReference type="SAM" id="Coils"/>
    </source>
</evidence>
<dbReference type="AlphaFoldDB" id="A0AA39FEU6"/>
<accession>A0AA39FEU6</accession>
<sequence length="159" mass="19003">MDIDGNANKCDNVLKIHESNLVKHVDIMRNTIYLLEKNFNISRYLEAEQWSRFREMKINNEKLSCNLKEVEQRNTRMLNLFRANVTDELPNSLKNQVKRSWQQKYDALLNLNSRLRRELHLKNTMIEEKNCEIAILQQQLLNIGEKLTERDEAVQNIFQ</sequence>
<evidence type="ECO:0000313" key="3">
    <source>
        <dbReference type="Proteomes" id="UP001168972"/>
    </source>
</evidence>
<reference evidence="2" key="2">
    <citation type="submission" date="2023-03" db="EMBL/GenBank/DDBJ databases">
        <authorList>
            <person name="Inwood S.N."/>
            <person name="Skelly J.G."/>
            <person name="Guhlin J."/>
            <person name="Harrop T.W.R."/>
            <person name="Goldson S.G."/>
            <person name="Dearden P.K."/>
        </authorList>
    </citation>
    <scope>NUCLEOTIDE SEQUENCE</scope>
    <source>
        <strain evidence="2">Lincoln</strain>
        <tissue evidence="2">Whole body</tissue>
    </source>
</reference>
<keyword evidence="1" id="KW-0175">Coiled coil</keyword>
<comment type="caution">
    <text evidence="2">The sequence shown here is derived from an EMBL/GenBank/DDBJ whole genome shotgun (WGS) entry which is preliminary data.</text>
</comment>
<dbReference type="EMBL" id="JAQQBR010001831">
    <property type="protein sequence ID" value="KAK0168178.1"/>
    <property type="molecule type" value="Genomic_DNA"/>
</dbReference>
<gene>
    <name evidence="2" type="ORF">PV327_002004</name>
</gene>
<proteinExistence type="predicted"/>
<name>A0AA39FEU6_MICHY</name>
<protein>
    <submittedName>
        <fullName evidence="2">Uncharacterized protein</fullName>
    </submittedName>
</protein>
<reference evidence="2" key="1">
    <citation type="journal article" date="2023" name="bioRxiv">
        <title>Scaffold-level genome assemblies of two parasitoid biocontrol wasps reveal the parthenogenesis mechanism and an associated novel virus.</title>
        <authorList>
            <person name="Inwood S."/>
            <person name="Skelly J."/>
            <person name="Guhlin J."/>
            <person name="Harrop T."/>
            <person name="Goldson S."/>
            <person name="Dearden P."/>
        </authorList>
    </citation>
    <scope>NUCLEOTIDE SEQUENCE</scope>
    <source>
        <strain evidence="2">Lincoln</strain>
        <tissue evidence="2">Whole body</tissue>
    </source>
</reference>
<keyword evidence="3" id="KW-1185">Reference proteome</keyword>